<protein>
    <recommendedName>
        <fullName evidence="3">Peptide ABC transporter substrate-binding protein</fullName>
    </recommendedName>
</protein>
<evidence type="ECO:0000313" key="1">
    <source>
        <dbReference type="EMBL" id="PSR23034.1"/>
    </source>
</evidence>
<name>A0A2T2WLB5_9FIRM</name>
<dbReference type="EMBL" id="PXYV01000009">
    <property type="protein sequence ID" value="PSR23034.1"/>
    <property type="molecule type" value="Genomic_DNA"/>
</dbReference>
<dbReference type="AlphaFoldDB" id="A0A2T2WLB5"/>
<comment type="caution">
    <text evidence="1">The sequence shown here is derived from an EMBL/GenBank/DDBJ whole genome shotgun (WGS) entry which is preliminary data.</text>
</comment>
<proteinExistence type="predicted"/>
<dbReference type="Gene3D" id="6.10.140.1840">
    <property type="match status" value="1"/>
</dbReference>
<dbReference type="Proteomes" id="UP000241848">
    <property type="component" value="Unassembled WGS sequence"/>
</dbReference>
<evidence type="ECO:0000313" key="2">
    <source>
        <dbReference type="Proteomes" id="UP000241848"/>
    </source>
</evidence>
<organism evidence="1 2">
    <name type="scientific">Sulfobacillus acidophilus</name>
    <dbReference type="NCBI Taxonomy" id="53633"/>
    <lineage>
        <taxon>Bacteria</taxon>
        <taxon>Bacillati</taxon>
        <taxon>Bacillota</taxon>
        <taxon>Clostridia</taxon>
        <taxon>Eubacteriales</taxon>
        <taxon>Clostridiales Family XVII. Incertae Sedis</taxon>
        <taxon>Sulfobacillus</taxon>
    </lineage>
</organism>
<evidence type="ECO:0008006" key="3">
    <source>
        <dbReference type="Google" id="ProtNLM"/>
    </source>
</evidence>
<accession>A0A2T2WLB5</accession>
<gene>
    <name evidence="1" type="ORF">C7B45_04465</name>
</gene>
<dbReference type="InterPro" id="IPR053747">
    <property type="entry name" value="Fluoresc_Recovery_Reg"/>
</dbReference>
<reference evidence="1 2" key="1">
    <citation type="journal article" date="2014" name="BMC Genomics">
        <title>Comparison of environmental and isolate Sulfobacillus genomes reveals diverse carbon, sulfur, nitrogen, and hydrogen metabolisms.</title>
        <authorList>
            <person name="Justice N.B."/>
            <person name="Norman A."/>
            <person name="Brown C.T."/>
            <person name="Singh A."/>
            <person name="Thomas B.C."/>
            <person name="Banfield J.F."/>
        </authorList>
    </citation>
    <scope>NUCLEOTIDE SEQUENCE [LARGE SCALE GENOMIC DNA]</scope>
    <source>
        <strain evidence="1">AMDSBA3</strain>
    </source>
</reference>
<sequence>MAIAEADWRTFKEVRARALDRFSRRIVDECRLVCDDQSVSDHARYLKLYDLLRQRDKEVQRMFDDFRRSTAIFCLMDMWRQGLVDEDELRQFSPEVVDWVKQRG</sequence>